<sequence length="760" mass="82421">MPERLKNIKQRWNPGSASAALAEAAASSSSSTRIAKNPSAKNDTFVSEGSVKDRLSMWGATKETKTDNLRGGQTARKFIVEPPKATPTQKTVENPVALPSSSSHSTSSKKSALSLVSSSNHSVESIKSLTGGSSHRERLAAWSEATQSMSRLCIHDDSQQKTQKAATKSTYLRNETTQTTVSAAAKANRASLVAQSRGAKSMSSLNTADVPSSTIPIDMPFGGLSVKDRMKSWGKAPMTTMSATIKGPNTNETSAVSTAALSSETLLLQNSKSLPTHESLSKRTTGNDKESATSSAATLHRNNPTSKSPPPLYAHKALKKITPPQEDKHKHQCFSGIAMPSVDLKKVARPVEKNYKQTTEHFVGAVRPAIDLKKVASPNENDRQELKIGRPSLYAAASLRNVAKPQEDKWKQRPVAAEGRHSLYSSVSLRNVDLPEERQKKIEIASSKKVPSLSPKKSGVPTSDKRKENPEQKLPGEATASFVSALTVNNSSNLESTITRTDSDTRKDEPSYAIFSSQELRNKGMTKEDKRNISKCTSHVETTFSGIRSDNGKVDATATYDVPVTPSASSSPTANPYMPTGEKTNETSPTINPLLASRILTSALSPHIEEQTISSKCAELMLEELPLESPTNAPKIPPSPLEVLVKESVVGGENKLIMLMSTMSGRQDQKTAQDRALTILRGLQVGPDKMELIDGADPRNKERRNQLFEISGIRAQYPQFFLVDRKGKMEFLGDWDSFEMMHDSGHLGESMNLGLSVGLM</sequence>
<organism evidence="2 3">
    <name type="scientific">Nitzschia inconspicua</name>
    <dbReference type="NCBI Taxonomy" id="303405"/>
    <lineage>
        <taxon>Eukaryota</taxon>
        <taxon>Sar</taxon>
        <taxon>Stramenopiles</taxon>
        <taxon>Ochrophyta</taxon>
        <taxon>Bacillariophyta</taxon>
        <taxon>Bacillariophyceae</taxon>
        <taxon>Bacillariophycidae</taxon>
        <taxon>Bacillariales</taxon>
        <taxon>Bacillariaceae</taxon>
        <taxon>Nitzschia</taxon>
    </lineage>
</organism>
<evidence type="ECO:0000313" key="2">
    <source>
        <dbReference type="EMBL" id="KAG7358418.1"/>
    </source>
</evidence>
<feature type="region of interest" description="Disordered" evidence="1">
    <location>
        <begin position="270"/>
        <end position="313"/>
    </location>
</feature>
<reference evidence="2" key="2">
    <citation type="submission" date="2021-04" db="EMBL/GenBank/DDBJ databases">
        <authorList>
            <person name="Podell S."/>
        </authorList>
    </citation>
    <scope>NUCLEOTIDE SEQUENCE</scope>
    <source>
        <strain evidence="2">Hildebrandi</strain>
    </source>
</reference>
<feature type="compositionally biased region" description="Basic and acidic residues" evidence="1">
    <location>
        <begin position="501"/>
        <end position="510"/>
    </location>
</feature>
<comment type="caution">
    <text evidence="2">The sequence shown here is derived from an EMBL/GenBank/DDBJ whole genome shotgun (WGS) entry which is preliminary data.</text>
</comment>
<dbReference type="EMBL" id="JAGRRH010000014">
    <property type="protein sequence ID" value="KAG7358418.1"/>
    <property type="molecule type" value="Genomic_DNA"/>
</dbReference>
<feature type="region of interest" description="Disordered" evidence="1">
    <location>
        <begin position="443"/>
        <end position="478"/>
    </location>
</feature>
<dbReference type="PROSITE" id="PS51354">
    <property type="entry name" value="GLUTAREDOXIN_2"/>
    <property type="match status" value="1"/>
</dbReference>
<gene>
    <name evidence="2" type="ORF">IV203_015006</name>
</gene>
<feature type="compositionally biased region" description="Low complexity" evidence="1">
    <location>
        <begin position="563"/>
        <end position="576"/>
    </location>
</feature>
<feature type="region of interest" description="Disordered" evidence="1">
    <location>
        <begin position="1"/>
        <end position="132"/>
    </location>
</feature>
<accession>A0A9K3LAI6</accession>
<name>A0A9K3LAI6_9STRA</name>
<evidence type="ECO:0000256" key="1">
    <source>
        <dbReference type="SAM" id="MobiDB-lite"/>
    </source>
</evidence>
<dbReference type="OrthoDB" id="49680at2759"/>
<feature type="compositionally biased region" description="Basic and acidic residues" evidence="1">
    <location>
        <begin position="279"/>
        <end position="291"/>
    </location>
</feature>
<proteinExistence type="predicted"/>
<keyword evidence="3" id="KW-1185">Reference proteome</keyword>
<feature type="compositionally biased region" description="Basic and acidic residues" evidence="1">
    <location>
        <begin position="520"/>
        <end position="532"/>
    </location>
</feature>
<feature type="compositionally biased region" description="Low complexity" evidence="1">
    <location>
        <begin position="447"/>
        <end position="458"/>
    </location>
</feature>
<protein>
    <recommendedName>
        <fullName evidence="4">Glutaredoxin domain-containing protein</fullName>
    </recommendedName>
</protein>
<feature type="region of interest" description="Disordered" evidence="1">
    <location>
        <begin position="563"/>
        <end position="588"/>
    </location>
</feature>
<reference evidence="2" key="1">
    <citation type="journal article" date="2021" name="Sci. Rep.">
        <title>Diploid genomic architecture of Nitzschia inconspicua, an elite biomass production diatom.</title>
        <authorList>
            <person name="Oliver A."/>
            <person name="Podell S."/>
            <person name="Pinowska A."/>
            <person name="Traller J.C."/>
            <person name="Smith S.R."/>
            <person name="McClure R."/>
            <person name="Beliaev A."/>
            <person name="Bohutskyi P."/>
            <person name="Hill E.A."/>
            <person name="Rabines A."/>
            <person name="Zheng H."/>
            <person name="Allen L.Z."/>
            <person name="Kuo A."/>
            <person name="Grigoriev I.V."/>
            <person name="Allen A.E."/>
            <person name="Hazlebeck D."/>
            <person name="Allen E.E."/>
        </authorList>
    </citation>
    <scope>NUCLEOTIDE SEQUENCE</scope>
    <source>
        <strain evidence="2">Hildebrandi</strain>
    </source>
</reference>
<feature type="compositionally biased region" description="Low complexity" evidence="1">
    <location>
        <begin position="16"/>
        <end position="31"/>
    </location>
</feature>
<evidence type="ECO:0000313" key="3">
    <source>
        <dbReference type="Proteomes" id="UP000693970"/>
    </source>
</evidence>
<evidence type="ECO:0008006" key="4">
    <source>
        <dbReference type="Google" id="ProtNLM"/>
    </source>
</evidence>
<dbReference type="Proteomes" id="UP000693970">
    <property type="component" value="Unassembled WGS sequence"/>
</dbReference>
<feature type="compositionally biased region" description="Low complexity" evidence="1">
    <location>
        <begin position="100"/>
        <end position="128"/>
    </location>
</feature>
<dbReference type="AlphaFoldDB" id="A0A9K3LAI6"/>
<feature type="region of interest" description="Disordered" evidence="1">
    <location>
        <begin position="494"/>
        <end position="532"/>
    </location>
</feature>
<feature type="compositionally biased region" description="Polar residues" evidence="1">
    <location>
        <begin position="292"/>
        <end position="306"/>
    </location>
</feature>